<comment type="catalytic activity">
    <reaction evidence="10">
        <text>(sulfur carrier)-H + L-cysteine = (sulfur carrier)-SH + L-alanine</text>
        <dbReference type="Rhea" id="RHEA:43892"/>
        <dbReference type="Rhea" id="RHEA-COMP:14737"/>
        <dbReference type="Rhea" id="RHEA-COMP:14739"/>
        <dbReference type="ChEBI" id="CHEBI:29917"/>
        <dbReference type="ChEBI" id="CHEBI:35235"/>
        <dbReference type="ChEBI" id="CHEBI:57972"/>
        <dbReference type="ChEBI" id="CHEBI:64428"/>
        <dbReference type="EC" id="2.8.1.7"/>
    </reaction>
</comment>
<keyword evidence="7" id="KW-0663">Pyridoxal phosphate</keyword>
<keyword evidence="4 14" id="KW-0808">Transferase</keyword>
<dbReference type="GO" id="GO:0008483">
    <property type="term" value="F:transaminase activity"/>
    <property type="evidence" value="ECO:0007669"/>
    <property type="project" value="UniProtKB-KW"/>
</dbReference>
<evidence type="ECO:0000256" key="1">
    <source>
        <dbReference type="ARBA" id="ARBA00001933"/>
    </source>
</evidence>
<evidence type="ECO:0000256" key="4">
    <source>
        <dbReference type="ARBA" id="ARBA00022679"/>
    </source>
</evidence>
<keyword evidence="14" id="KW-0032">Aminotransferase</keyword>
<dbReference type="SUPFAM" id="SSF53383">
    <property type="entry name" value="PLP-dependent transferases"/>
    <property type="match status" value="1"/>
</dbReference>
<organism evidence="14 15">
    <name type="scientific">Candidatus Macondimonas diazotrophica</name>
    <dbReference type="NCBI Taxonomy" id="2305248"/>
    <lineage>
        <taxon>Bacteria</taxon>
        <taxon>Pseudomonadati</taxon>
        <taxon>Pseudomonadota</taxon>
        <taxon>Gammaproteobacteria</taxon>
        <taxon>Chromatiales</taxon>
        <taxon>Ectothiorhodospiraceae</taxon>
        <taxon>Candidatus Macondimonas</taxon>
    </lineage>
</organism>
<dbReference type="Gene3D" id="3.40.640.10">
    <property type="entry name" value="Type I PLP-dependent aspartate aminotransferase-like (Major domain)"/>
    <property type="match status" value="1"/>
</dbReference>
<dbReference type="PROSITE" id="PS00595">
    <property type="entry name" value="AA_TRANSFER_CLASS_5"/>
    <property type="match status" value="1"/>
</dbReference>
<dbReference type="PANTHER" id="PTHR11601">
    <property type="entry name" value="CYSTEINE DESULFURYLASE FAMILY MEMBER"/>
    <property type="match status" value="1"/>
</dbReference>
<evidence type="ECO:0000256" key="10">
    <source>
        <dbReference type="ARBA" id="ARBA00050776"/>
    </source>
</evidence>
<dbReference type="GO" id="GO:0005506">
    <property type="term" value="F:iron ion binding"/>
    <property type="evidence" value="ECO:0007669"/>
    <property type="project" value="InterPro"/>
</dbReference>
<name>A0A4Z0FD86_9GAMM</name>
<dbReference type="FunFam" id="3.40.640.10:FF:000003">
    <property type="entry name" value="Cysteine desulfurase IscS"/>
    <property type="match status" value="1"/>
</dbReference>
<evidence type="ECO:0000256" key="11">
    <source>
        <dbReference type="RuleBase" id="RU004504"/>
    </source>
</evidence>
<dbReference type="Pfam" id="PF00266">
    <property type="entry name" value="Aminotran_5"/>
    <property type="match status" value="1"/>
</dbReference>
<evidence type="ECO:0000313" key="14">
    <source>
        <dbReference type="EMBL" id="TFZ83804.1"/>
    </source>
</evidence>
<evidence type="ECO:0000256" key="5">
    <source>
        <dbReference type="ARBA" id="ARBA00022714"/>
    </source>
</evidence>
<evidence type="ECO:0000256" key="6">
    <source>
        <dbReference type="ARBA" id="ARBA00022723"/>
    </source>
</evidence>
<evidence type="ECO:0000256" key="2">
    <source>
        <dbReference type="ARBA" id="ARBA00006490"/>
    </source>
</evidence>
<dbReference type="GO" id="GO:0016226">
    <property type="term" value="P:iron-sulfur cluster assembly"/>
    <property type="evidence" value="ECO:0007669"/>
    <property type="project" value="InterPro"/>
</dbReference>
<keyword evidence="6" id="KW-0479">Metal-binding</keyword>
<dbReference type="InterPro" id="IPR000192">
    <property type="entry name" value="Aminotrans_V_dom"/>
</dbReference>
<evidence type="ECO:0000259" key="12">
    <source>
        <dbReference type="Pfam" id="PF00266"/>
    </source>
</evidence>
<feature type="domain" description="NIF system FeS cluster assembly NifU N-terminal" evidence="13">
    <location>
        <begin position="403"/>
        <end position="522"/>
    </location>
</feature>
<keyword evidence="5" id="KW-0001">2Fe-2S</keyword>
<dbReference type="EMBL" id="SRIO01000002">
    <property type="protein sequence ID" value="TFZ83804.1"/>
    <property type="molecule type" value="Genomic_DNA"/>
</dbReference>
<comment type="similarity">
    <text evidence="2">Belongs to the class-V pyridoxal-phosphate-dependent aminotransferase family. NifS/IscS subfamily.</text>
</comment>
<keyword evidence="8" id="KW-0408">Iron</keyword>
<sequence>MSEPVYLDHAATTPTDPRVIAAMTAVLGPTHGHGNPSAIQHPYGQHAAAAVEAARAQVARLIGATPREIVFTSGATEANNLAIKGACAFYAARGRHLVTALTEHPAVLEPVGSLEAQGWHVTRLQPAADGRIHPDQLAAALRPDTVLVSLMQVNNETGIIHDIAALGAMCRERNVRFHVDAAQSAGRLAIDVETLAVDYLSLSAHKFYGPQGIGALFVRDRPRAGLVAQMHGGGQERERRAGTLAVHQIVGMGAAADIVMQERETEQARLTDLVARLETALADVPDLVWIGSDTPRVPGIRNVVIRGAARASLLASLWDTVSASAGSACSAAEGEPSAVLQSLGLDPVTAQGALRLSPGRWTREADIDRAAAALRRAIIRLQRVAAGEPVDQLPGPTTLPPAYSPAVCDWFARLPRTGHLRPAPGVVQGEAGTPQHGAWVRWNLAIDGRRIEQARFSAWGCPATLAAAAWCADWLEGRDQTAAANLTGAAMAEALALTGAQRGVTLTVEDALKRALAHSPEQQAPAAPSTACPS</sequence>
<dbReference type="GO" id="GO:0051537">
    <property type="term" value="F:2 iron, 2 sulfur cluster binding"/>
    <property type="evidence" value="ECO:0007669"/>
    <property type="project" value="UniProtKB-KW"/>
</dbReference>
<protein>
    <recommendedName>
        <fullName evidence="3">cysteine desulfurase</fullName>
        <ecNumber evidence="3">2.8.1.7</ecNumber>
    </recommendedName>
</protein>
<dbReference type="Gene3D" id="3.90.1010.10">
    <property type="match status" value="1"/>
</dbReference>
<dbReference type="GO" id="GO:0031071">
    <property type="term" value="F:cysteine desulfurase activity"/>
    <property type="evidence" value="ECO:0007669"/>
    <property type="project" value="UniProtKB-EC"/>
</dbReference>
<evidence type="ECO:0000256" key="9">
    <source>
        <dbReference type="ARBA" id="ARBA00023014"/>
    </source>
</evidence>
<dbReference type="InterPro" id="IPR015422">
    <property type="entry name" value="PyrdxlP-dep_Trfase_small"/>
</dbReference>
<comment type="caution">
    <text evidence="14">The sequence shown here is derived from an EMBL/GenBank/DDBJ whole genome shotgun (WGS) entry which is preliminary data.</text>
</comment>
<dbReference type="EC" id="2.8.1.7" evidence="3"/>
<dbReference type="InterPro" id="IPR020578">
    <property type="entry name" value="Aminotrans_V_PyrdxlP_BS"/>
</dbReference>
<comment type="cofactor">
    <cofactor evidence="1 11">
        <name>pyridoxal 5'-phosphate</name>
        <dbReference type="ChEBI" id="CHEBI:597326"/>
    </cofactor>
</comment>
<keyword evidence="9" id="KW-0411">Iron-sulfur</keyword>
<dbReference type="InterPro" id="IPR002871">
    <property type="entry name" value="NIF_FeS_clus_asmbl_NifU_N"/>
</dbReference>
<evidence type="ECO:0000313" key="15">
    <source>
        <dbReference type="Proteomes" id="UP000297890"/>
    </source>
</evidence>
<dbReference type="InterPro" id="IPR015421">
    <property type="entry name" value="PyrdxlP-dep_Trfase_major"/>
</dbReference>
<reference evidence="14 15" key="1">
    <citation type="journal article" date="2019" name="ISME J.">
        <title>Candidatus Macondimonas diazotrophica, a novel gammaproteobacterial genus dominating crude-oil-contaminated coastal sediments.</title>
        <authorList>
            <person name="Karthikeyan S."/>
            <person name="Konstantinidis K."/>
        </authorList>
    </citation>
    <scope>NUCLEOTIDE SEQUENCE [LARGE SCALE GENOMIC DNA]</scope>
    <source>
        <strain evidence="14 15">KTK01</strain>
    </source>
</reference>
<dbReference type="RefSeq" id="WP_135280731.1">
    <property type="nucleotide sequence ID" value="NZ_SRIO01000002.1"/>
</dbReference>
<dbReference type="Pfam" id="PF01592">
    <property type="entry name" value="NifU_N"/>
    <property type="match status" value="1"/>
</dbReference>
<dbReference type="SUPFAM" id="SSF82649">
    <property type="entry name" value="SufE/NifU"/>
    <property type="match status" value="1"/>
</dbReference>
<evidence type="ECO:0000256" key="7">
    <source>
        <dbReference type="ARBA" id="ARBA00022898"/>
    </source>
</evidence>
<accession>A0A4Z0FD86</accession>
<evidence type="ECO:0000256" key="8">
    <source>
        <dbReference type="ARBA" id="ARBA00023004"/>
    </source>
</evidence>
<gene>
    <name evidence="14" type="ORF">E4680_02145</name>
</gene>
<dbReference type="AlphaFoldDB" id="A0A4Z0FD86"/>
<keyword evidence="15" id="KW-1185">Reference proteome</keyword>
<proteinExistence type="inferred from homology"/>
<dbReference type="InterPro" id="IPR015424">
    <property type="entry name" value="PyrdxlP-dep_Trfase"/>
</dbReference>
<dbReference type="OrthoDB" id="9808002at2"/>
<dbReference type="Proteomes" id="UP000297890">
    <property type="component" value="Unassembled WGS sequence"/>
</dbReference>
<feature type="domain" description="Aminotransferase class V" evidence="12">
    <location>
        <begin position="5"/>
        <end position="369"/>
    </location>
</feature>
<dbReference type="PANTHER" id="PTHR11601:SF34">
    <property type="entry name" value="CYSTEINE DESULFURASE"/>
    <property type="match status" value="1"/>
</dbReference>
<evidence type="ECO:0000256" key="3">
    <source>
        <dbReference type="ARBA" id="ARBA00012239"/>
    </source>
</evidence>
<dbReference type="Gene3D" id="3.90.1150.10">
    <property type="entry name" value="Aspartate Aminotransferase, domain 1"/>
    <property type="match status" value="1"/>
</dbReference>
<evidence type="ECO:0000259" key="13">
    <source>
        <dbReference type="Pfam" id="PF01592"/>
    </source>
</evidence>